<evidence type="ECO:0000313" key="2">
    <source>
        <dbReference type="EMBL" id="NEV63967.1"/>
    </source>
</evidence>
<dbReference type="InterPro" id="IPR021698">
    <property type="entry name" value="DUF3280"/>
</dbReference>
<name>A0A6M0K5U3_9GAMM</name>
<sequence length="182" mass="19668">MTWAADRRTPLFPLLLLGALSLCCLPALAEKPAIAVLDFELNDLTPLPGGPEEVSRAAAIRGLVETALRETGKYEIRPVDDVVSHEANVSFGYLYDHPDKAAALGRGFGADWILVGRLHKPSFLFAYLMGRLVETRSGDVIADLVVEAKGQTEPVTRRGAIRLAKQVDTALDLELGLEPAPP</sequence>
<feature type="signal peptide" evidence="1">
    <location>
        <begin position="1"/>
        <end position="29"/>
    </location>
</feature>
<evidence type="ECO:0000256" key="1">
    <source>
        <dbReference type="SAM" id="SignalP"/>
    </source>
</evidence>
<protein>
    <submittedName>
        <fullName evidence="2">DUF2380 domain-containing protein</fullName>
    </submittedName>
</protein>
<comment type="caution">
    <text evidence="2">The sequence shown here is derived from an EMBL/GenBank/DDBJ whole genome shotgun (WGS) entry which is preliminary data.</text>
</comment>
<evidence type="ECO:0000313" key="3">
    <source>
        <dbReference type="Proteomes" id="UP000483379"/>
    </source>
</evidence>
<organism evidence="2 3">
    <name type="scientific">Thiorhodococcus minor</name>
    <dbReference type="NCBI Taxonomy" id="57489"/>
    <lineage>
        <taxon>Bacteria</taxon>
        <taxon>Pseudomonadati</taxon>
        <taxon>Pseudomonadota</taxon>
        <taxon>Gammaproteobacteria</taxon>
        <taxon>Chromatiales</taxon>
        <taxon>Chromatiaceae</taxon>
        <taxon>Thiorhodococcus</taxon>
    </lineage>
</organism>
<dbReference type="EMBL" id="JAAIJQ010000068">
    <property type="protein sequence ID" value="NEV63967.1"/>
    <property type="molecule type" value="Genomic_DNA"/>
</dbReference>
<feature type="chain" id="PRO_5027102654" evidence="1">
    <location>
        <begin position="30"/>
        <end position="182"/>
    </location>
</feature>
<reference evidence="2 3" key="1">
    <citation type="submission" date="2020-02" db="EMBL/GenBank/DDBJ databases">
        <title>Genome sequences of Thiorhodococcus mannitoliphagus and Thiorhodococcus minor, purple sulfur photosynthetic bacteria in the gammaproteobacterial family, Chromatiaceae.</title>
        <authorList>
            <person name="Aviles F.A."/>
            <person name="Meyer T.E."/>
            <person name="Kyndt J.A."/>
        </authorList>
    </citation>
    <scope>NUCLEOTIDE SEQUENCE [LARGE SCALE GENOMIC DNA]</scope>
    <source>
        <strain evidence="2 3">DSM 11518</strain>
    </source>
</reference>
<proteinExistence type="predicted"/>
<keyword evidence="1" id="KW-0732">Signal</keyword>
<gene>
    <name evidence="2" type="ORF">G3446_19085</name>
</gene>
<keyword evidence="3" id="KW-1185">Reference proteome</keyword>
<accession>A0A6M0K5U3</accession>
<dbReference type="Pfam" id="PF11684">
    <property type="entry name" value="DUF3280"/>
    <property type="match status" value="1"/>
</dbReference>
<dbReference type="Proteomes" id="UP000483379">
    <property type="component" value="Unassembled WGS sequence"/>
</dbReference>
<dbReference type="RefSeq" id="WP_164454429.1">
    <property type="nucleotide sequence ID" value="NZ_JAAIJQ010000068.1"/>
</dbReference>
<dbReference type="AlphaFoldDB" id="A0A6M0K5U3"/>